<sequence length="152" mass="17443">MRNRPLLQSFAVDLRPSRLWLALVLASWLAYALLLLCYLPPAYAMSLPAAAFFAWRALRAGGWWRTDAWRRLEIDPQGRLHLCGDGGRREARVLDDCFVTPLLTVLNLQADGRRQSLMLWPDSADAEARRLLRVYLLWFHPPQPSDTTETTP</sequence>
<dbReference type="OrthoDB" id="8591113at2"/>
<proteinExistence type="predicted"/>
<evidence type="ECO:0000313" key="2">
    <source>
        <dbReference type="Proteomes" id="UP000180088"/>
    </source>
</evidence>
<dbReference type="RefSeq" id="WP_071116804.1">
    <property type="nucleotide sequence ID" value="NZ_MKCS01000003.1"/>
</dbReference>
<dbReference type="AlphaFoldDB" id="A0A1S1WU00"/>
<dbReference type="EMBL" id="MKCS01000003">
    <property type="protein sequence ID" value="OHX10673.1"/>
    <property type="molecule type" value="Genomic_DNA"/>
</dbReference>
<evidence type="ECO:0000313" key="1">
    <source>
        <dbReference type="EMBL" id="OHX10673.1"/>
    </source>
</evidence>
<dbReference type="STRING" id="1903179.BI347_19305"/>
<dbReference type="InterPro" id="IPR009883">
    <property type="entry name" value="YgfX"/>
</dbReference>
<evidence type="ECO:0008006" key="3">
    <source>
        <dbReference type="Google" id="ProtNLM"/>
    </source>
</evidence>
<reference evidence="1 2" key="1">
    <citation type="submission" date="2016-09" db="EMBL/GenBank/DDBJ databases">
        <title>Chromobacterium muskegensis sp. nov., an insecticidal bacterium isolated from Sphagnum bogs.</title>
        <authorList>
            <person name="Sparks M.E."/>
            <person name="Blackburn M.B."/>
            <person name="Gundersen-Rindal D.E."/>
            <person name="Mitchell A."/>
            <person name="Farrar R."/>
            <person name="Kuhar D."/>
        </authorList>
    </citation>
    <scope>NUCLEOTIDE SEQUENCE [LARGE SCALE GENOMIC DNA]</scope>
    <source>
        <strain evidence="1 2">37-2</strain>
    </source>
</reference>
<dbReference type="Proteomes" id="UP000180088">
    <property type="component" value="Unassembled WGS sequence"/>
</dbReference>
<name>A0A1S1WU00_9NEIS</name>
<gene>
    <name evidence="1" type="ORF">BI347_19305</name>
</gene>
<protein>
    <recommendedName>
        <fullName evidence="3">Toxin CptA</fullName>
    </recommendedName>
</protein>
<comment type="caution">
    <text evidence="1">The sequence shown here is derived from an EMBL/GenBank/DDBJ whole genome shotgun (WGS) entry which is preliminary data.</text>
</comment>
<dbReference type="Pfam" id="PF07254">
    <property type="entry name" value="Cpta_toxin"/>
    <property type="match status" value="1"/>
</dbReference>
<organism evidence="1 2">
    <name type="scientific">Chromobacterium sphagni</name>
    <dbReference type="NCBI Taxonomy" id="1903179"/>
    <lineage>
        <taxon>Bacteria</taxon>
        <taxon>Pseudomonadati</taxon>
        <taxon>Pseudomonadota</taxon>
        <taxon>Betaproteobacteria</taxon>
        <taxon>Neisseriales</taxon>
        <taxon>Chromobacteriaceae</taxon>
        <taxon>Chromobacterium</taxon>
    </lineage>
</organism>
<accession>A0A1S1WU00</accession>